<comment type="caution">
    <text evidence="1">The sequence shown here is derived from an EMBL/GenBank/DDBJ whole genome shotgun (WGS) entry which is preliminary data.</text>
</comment>
<keyword evidence="2" id="KW-1185">Reference proteome</keyword>
<protein>
    <recommendedName>
        <fullName evidence="3">Histone-lysine N-methyltransferase SETMAR</fullName>
    </recommendedName>
</protein>
<dbReference type="EMBL" id="CAVLGL010000104">
    <property type="protein sequence ID" value="CAK1598443.1"/>
    <property type="molecule type" value="Genomic_DNA"/>
</dbReference>
<proteinExistence type="predicted"/>
<sequence>MISHPPYSPDLSPNNFFTFPRMKDLLRGQRFEYPEAVVEAYESAILSTSTSDWNYCFSDWFARMEKCIKLNGEYFEKQ</sequence>
<evidence type="ECO:0008006" key="3">
    <source>
        <dbReference type="Google" id="ProtNLM"/>
    </source>
</evidence>
<accession>A0AAV1LTN1</accession>
<dbReference type="AlphaFoldDB" id="A0AAV1LTN1"/>
<dbReference type="Proteomes" id="UP001314205">
    <property type="component" value="Unassembled WGS sequence"/>
</dbReference>
<dbReference type="PANTHER" id="PTHR46060:SF1">
    <property type="entry name" value="MARINER MOS1 TRANSPOSASE-LIKE PROTEIN"/>
    <property type="match status" value="1"/>
</dbReference>
<dbReference type="InterPro" id="IPR036397">
    <property type="entry name" value="RNaseH_sf"/>
</dbReference>
<name>A0AAV1LTN1_9NEOP</name>
<dbReference type="Gene3D" id="3.30.420.10">
    <property type="entry name" value="Ribonuclease H-like superfamily/Ribonuclease H"/>
    <property type="match status" value="1"/>
</dbReference>
<evidence type="ECO:0000313" key="2">
    <source>
        <dbReference type="Proteomes" id="UP001314205"/>
    </source>
</evidence>
<dbReference type="GO" id="GO:0003676">
    <property type="term" value="F:nucleic acid binding"/>
    <property type="evidence" value="ECO:0007669"/>
    <property type="project" value="InterPro"/>
</dbReference>
<dbReference type="PANTHER" id="PTHR46060">
    <property type="entry name" value="MARINER MOS1 TRANSPOSASE-LIKE PROTEIN"/>
    <property type="match status" value="1"/>
</dbReference>
<evidence type="ECO:0000313" key="1">
    <source>
        <dbReference type="EMBL" id="CAK1598443.1"/>
    </source>
</evidence>
<organism evidence="1 2">
    <name type="scientific">Parnassius mnemosyne</name>
    <name type="common">clouded apollo</name>
    <dbReference type="NCBI Taxonomy" id="213953"/>
    <lineage>
        <taxon>Eukaryota</taxon>
        <taxon>Metazoa</taxon>
        <taxon>Ecdysozoa</taxon>
        <taxon>Arthropoda</taxon>
        <taxon>Hexapoda</taxon>
        <taxon>Insecta</taxon>
        <taxon>Pterygota</taxon>
        <taxon>Neoptera</taxon>
        <taxon>Endopterygota</taxon>
        <taxon>Lepidoptera</taxon>
        <taxon>Glossata</taxon>
        <taxon>Ditrysia</taxon>
        <taxon>Papilionoidea</taxon>
        <taxon>Papilionidae</taxon>
        <taxon>Parnassiinae</taxon>
        <taxon>Parnassini</taxon>
        <taxon>Parnassius</taxon>
        <taxon>Driopa</taxon>
    </lineage>
</organism>
<reference evidence="1 2" key="1">
    <citation type="submission" date="2023-11" db="EMBL/GenBank/DDBJ databases">
        <authorList>
            <person name="Hedman E."/>
            <person name="Englund M."/>
            <person name="Stromberg M."/>
            <person name="Nyberg Akerstrom W."/>
            <person name="Nylinder S."/>
            <person name="Jareborg N."/>
            <person name="Kallberg Y."/>
            <person name="Kronander E."/>
        </authorList>
    </citation>
    <scope>NUCLEOTIDE SEQUENCE [LARGE SCALE GENOMIC DNA]</scope>
</reference>
<dbReference type="InterPro" id="IPR052709">
    <property type="entry name" value="Transposase-MT_Hybrid"/>
</dbReference>
<gene>
    <name evidence="1" type="ORF">PARMNEM_LOCUS17430</name>
</gene>